<evidence type="ECO:0000256" key="1">
    <source>
        <dbReference type="SAM" id="MobiDB-lite"/>
    </source>
</evidence>
<reference evidence="2 3" key="1">
    <citation type="submission" date="2020-11" db="EMBL/GenBank/DDBJ databases">
        <title>Carbohydrate-dependent, anaerobic sulfur respiration: A novel catabolism in halophilic archaea.</title>
        <authorList>
            <person name="Sorokin D.Y."/>
            <person name="Messina E."/>
            <person name="Smedile F."/>
            <person name="La Cono V."/>
            <person name="Hallsworth J.E."/>
            <person name="Yakimov M.M."/>
        </authorList>
    </citation>
    <scope>NUCLEOTIDE SEQUENCE [LARGE SCALE GENOMIC DNA]</scope>
    <source>
        <strain evidence="2 3">HSR-Est</strain>
    </source>
</reference>
<evidence type="ECO:0000313" key="3">
    <source>
        <dbReference type="Proteomes" id="UP000663292"/>
    </source>
</evidence>
<dbReference type="AlphaFoldDB" id="A0A897P1H5"/>
<feature type="region of interest" description="Disordered" evidence="1">
    <location>
        <begin position="57"/>
        <end position="79"/>
    </location>
</feature>
<name>A0A897P1H5_9EURY</name>
<proteinExistence type="predicted"/>
<organism evidence="2 3">
    <name type="scientific">Halapricum desulfuricans</name>
    <dbReference type="NCBI Taxonomy" id="2841257"/>
    <lineage>
        <taxon>Archaea</taxon>
        <taxon>Methanobacteriati</taxon>
        <taxon>Methanobacteriota</taxon>
        <taxon>Stenosarchaea group</taxon>
        <taxon>Halobacteria</taxon>
        <taxon>Halobacteriales</taxon>
        <taxon>Haloarculaceae</taxon>
        <taxon>Halapricum</taxon>
    </lineage>
</organism>
<sequence>MGYRTTVVGMNDYDSEKSGRKIQERELFVVAITLLSLLHLFEGGVSDCSVSVLADNEEDGYDEPGQTHKGERNLESVHK</sequence>
<accession>A0A897P1H5</accession>
<protein>
    <submittedName>
        <fullName evidence="2">Uncharacterized protein</fullName>
    </submittedName>
</protein>
<dbReference type="Proteomes" id="UP000663292">
    <property type="component" value="Chromosome"/>
</dbReference>
<evidence type="ECO:0000313" key="2">
    <source>
        <dbReference type="EMBL" id="QSG16096.1"/>
    </source>
</evidence>
<dbReference type="EMBL" id="CP064791">
    <property type="protein sequence ID" value="QSG16096.1"/>
    <property type="molecule type" value="Genomic_DNA"/>
</dbReference>
<keyword evidence="3" id="KW-1185">Reference proteome</keyword>
<gene>
    <name evidence="2" type="ORF">HSEST_2586</name>
</gene>
<feature type="compositionally biased region" description="Basic and acidic residues" evidence="1">
    <location>
        <begin position="65"/>
        <end position="79"/>
    </location>
</feature>